<feature type="transmembrane region" description="Helical" evidence="13">
    <location>
        <begin position="279"/>
        <end position="297"/>
    </location>
</feature>
<reference evidence="16" key="1">
    <citation type="journal article" date="2019" name="Int. J. Syst. Evol. Microbiol.">
        <title>The Global Catalogue of Microorganisms (GCM) 10K type strain sequencing project: providing services to taxonomists for standard genome sequencing and annotation.</title>
        <authorList>
            <consortium name="The Broad Institute Genomics Platform"/>
            <consortium name="The Broad Institute Genome Sequencing Center for Infectious Disease"/>
            <person name="Wu L."/>
            <person name="Ma J."/>
        </authorList>
    </citation>
    <scope>NUCLEOTIDE SEQUENCE [LARGE SCALE GENOMIC DNA]</scope>
    <source>
        <strain evidence="16">JCM 3389</strain>
    </source>
</reference>
<dbReference type="Proteomes" id="UP001597342">
    <property type="component" value="Unassembled WGS sequence"/>
</dbReference>
<dbReference type="Gene3D" id="3.40.50.300">
    <property type="entry name" value="P-loop containing nucleotide triphosphate hydrolases"/>
    <property type="match status" value="1"/>
</dbReference>
<gene>
    <name evidence="15" type="primary">feoB</name>
    <name evidence="15" type="ORF">ACFSJE_11600</name>
</gene>
<keyword evidence="9" id="KW-0406">Ion transport</keyword>
<evidence type="ECO:0000256" key="6">
    <source>
        <dbReference type="ARBA" id="ARBA00022741"/>
    </source>
</evidence>
<keyword evidence="16" id="KW-1185">Reference proteome</keyword>
<dbReference type="NCBIfam" id="TIGR00437">
    <property type="entry name" value="feoB"/>
    <property type="match status" value="1"/>
</dbReference>
<dbReference type="PANTHER" id="PTHR43185">
    <property type="entry name" value="FERROUS IRON TRANSPORT PROTEIN B"/>
    <property type="match status" value="1"/>
</dbReference>
<dbReference type="PANTHER" id="PTHR43185:SF1">
    <property type="entry name" value="FE(2+) TRANSPORTER FEOB"/>
    <property type="match status" value="1"/>
</dbReference>
<dbReference type="InterPro" id="IPR030389">
    <property type="entry name" value="G_FEOB_dom"/>
</dbReference>
<dbReference type="SUPFAM" id="SSF52540">
    <property type="entry name" value="P-loop containing nucleoside triphosphate hydrolases"/>
    <property type="match status" value="1"/>
</dbReference>
<evidence type="ECO:0000256" key="7">
    <source>
        <dbReference type="ARBA" id="ARBA00022989"/>
    </source>
</evidence>
<evidence type="ECO:0000256" key="13">
    <source>
        <dbReference type="RuleBase" id="RU362098"/>
    </source>
</evidence>
<keyword evidence="5 13" id="KW-0812">Transmembrane</keyword>
<keyword evidence="6" id="KW-0547">Nucleotide-binding</keyword>
<dbReference type="Pfam" id="PF07670">
    <property type="entry name" value="Gate"/>
    <property type="match status" value="2"/>
</dbReference>
<dbReference type="InterPro" id="IPR011640">
    <property type="entry name" value="Fe2_transport_prot_B_C"/>
</dbReference>
<comment type="caution">
    <text evidence="15">The sequence shown here is derived from an EMBL/GenBank/DDBJ whole genome shotgun (WGS) entry which is preliminary data.</text>
</comment>
<evidence type="ECO:0000256" key="11">
    <source>
        <dbReference type="ARBA" id="ARBA00023136"/>
    </source>
</evidence>
<evidence type="ECO:0000256" key="12">
    <source>
        <dbReference type="NCBIfam" id="TIGR00437"/>
    </source>
</evidence>
<comment type="function">
    <text evidence="13">Probable transporter of a GTP-driven Fe(2+) uptake system.</text>
</comment>
<evidence type="ECO:0000256" key="10">
    <source>
        <dbReference type="ARBA" id="ARBA00023134"/>
    </source>
</evidence>
<accession>A0ABW4XY38</accession>
<evidence type="ECO:0000256" key="4">
    <source>
        <dbReference type="ARBA" id="ARBA00022496"/>
    </source>
</evidence>
<evidence type="ECO:0000256" key="9">
    <source>
        <dbReference type="ARBA" id="ARBA00023065"/>
    </source>
</evidence>
<sequence>MSKNINVALVGNPNTGKTSVFNQLTGLKQKVGNYPGITVEKKEGICKLPRGVKAHILDLPGTYSLNTTSLDESVVVELLLNKNDKDFPDVAVVISDVENLKRNLLLFTQIKDLRIPTILVINMADRMSRKGISIDVEAMEQKLDTKIALVSTRKGEGIGRVKELIADYKSLSTSPNVNASRIAPEYFDRLQKTFPKEDLYKLWLVITQDVNFMPIEKKRIQDTTDFSTKSKDELKKLQHKETVLRYQFINNTLKETYKVDILAAKGLRASIDKVLTHKVFGYLIFFAILMLIFQAIFEWSSYPQDVIDVQFAAASEWIKNTLPPGVFTDLLAEGILAGIGGIVIFVPQIAFLFLFISLLEESGYMSRVVFLMDRLMRPFGLSGKSVVPLISGTACAIPAVMATRTIENWKERLITILVTPFTTCSARLPVYLILIALVIPEGKILGVSYQALTLMLLYLIGFGMAIFSAMILNKILKIKSRSVFMVEMPTYRLPLIKNVAYTVLEKTKSFVFGAGKIILAISIVLWFLGSNGYSENFRNAEDIVSERIENQGLTTYSKNYIQNHISAYEQEVKSNDGNINSKQVQDSIQAIKDDLSERAKAQEIASYKLEHSYIGQAGKAFEPLVRPLGYDWKIGIAVLTSFAAREVFVGTLATIYSVGSDEEETIKNRMAAELDASGQPLFNLASGISLMLFYAFAMQCMSTLAIVKRETNSWKWPLYQLAFMSVFAYLVALAAYQILS</sequence>
<dbReference type="RefSeq" id="WP_379831138.1">
    <property type="nucleotide sequence ID" value="NZ_JBHUHU010000003.1"/>
</dbReference>
<proteinExistence type="inferred from homology"/>
<dbReference type="InterPro" id="IPR006073">
    <property type="entry name" value="GTP-bd"/>
</dbReference>
<evidence type="ECO:0000256" key="8">
    <source>
        <dbReference type="ARBA" id="ARBA00023004"/>
    </source>
</evidence>
<feature type="transmembrane region" description="Helical" evidence="13">
    <location>
        <begin position="335"/>
        <end position="359"/>
    </location>
</feature>
<keyword evidence="8 13" id="KW-0408">Iron</keyword>
<feature type="transmembrane region" description="Helical" evidence="13">
    <location>
        <begin position="451"/>
        <end position="472"/>
    </location>
</feature>
<dbReference type="Pfam" id="PF07664">
    <property type="entry name" value="FeoB_C"/>
    <property type="match status" value="1"/>
</dbReference>
<evidence type="ECO:0000256" key="5">
    <source>
        <dbReference type="ARBA" id="ARBA00022692"/>
    </source>
</evidence>
<keyword evidence="4 13" id="KW-0410">Iron transport</keyword>
<keyword evidence="7 13" id="KW-1133">Transmembrane helix</keyword>
<feature type="transmembrane region" description="Helical" evidence="13">
    <location>
        <begin position="379"/>
        <end position="401"/>
    </location>
</feature>
<evidence type="ECO:0000256" key="3">
    <source>
        <dbReference type="ARBA" id="ARBA00022475"/>
    </source>
</evidence>
<feature type="domain" description="FeoB-type G" evidence="14">
    <location>
        <begin position="4"/>
        <end position="171"/>
    </location>
</feature>
<feature type="transmembrane region" description="Helical" evidence="13">
    <location>
        <begin position="684"/>
        <end position="706"/>
    </location>
</feature>
<organism evidence="15 16">
    <name type="scientific">Flagellimonas iocasae</name>
    <dbReference type="NCBI Taxonomy" id="2055905"/>
    <lineage>
        <taxon>Bacteria</taxon>
        <taxon>Pseudomonadati</taxon>
        <taxon>Bacteroidota</taxon>
        <taxon>Flavobacteriia</taxon>
        <taxon>Flavobacteriales</taxon>
        <taxon>Flavobacteriaceae</taxon>
        <taxon>Flagellimonas</taxon>
    </lineage>
</organism>
<feature type="transmembrane region" description="Helical" evidence="13">
    <location>
        <begin position="413"/>
        <end position="439"/>
    </location>
</feature>
<protein>
    <recommendedName>
        <fullName evidence="12 13">Ferrous iron transport protein B</fullName>
    </recommendedName>
</protein>
<dbReference type="InterPro" id="IPR003373">
    <property type="entry name" value="Fe2_transport_prot-B"/>
</dbReference>
<evidence type="ECO:0000313" key="15">
    <source>
        <dbReference type="EMBL" id="MFD2100425.1"/>
    </source>
</evidence>
<evidence type="ECO:0000313" key="16">
    <source>
        <dbReference type="Proteomes" id="UP001597342"/>
    </source>
</evidence>
<dbReference type="InterPro" id="IPR050860">
    <property type="entry name" value="FeoB_GTPase"/>
</dbReference>
<evidence type="ECO:0000256" key="2">
    <source>
        <dbReference type="ARBA" id="ARBA00022448"/>
    </source>
</evidence>
<dbReference type="PRINTS" id="PR00326">
    <property type="entry name" value="GTP1OBG"/>
</dbReference>
<dbReference type="InterPro" id="IPR011642">
    <property type="entry name" value="Gate_dom"/>
</dbReference>
<comment type="similarity">
    <text evidence="13">Belongs to the TRAFAC class TrmE-Era-EngA-EngB-Septin-like GTPase superfamily. FeoB GTPase (TC 9.A.8) family.</text>
</comment>
<dbReference type="InterPro" id="IPR027417">
    <property type="entry name" value="P-loop_NTPase"/>
</dbReference>
<dbReference type="EMBL" id="JBHUHU010000003">
    <property type="protein sequence ID" value="MFD2100425.1"/>
    <property type="molecule type" value="Genomic_DNA"/>
</dbReference>
<keyword evidence="2 13" id="KW-0813">Transport</keyword>
<feature type="transmembrane region" description="Helical" evidence="13">
    <location>
        <begin position="510"/>
        <end position="529"/>
    </location>
</feature>
<name>A0ABW4XY38_9FLAO</name>
<keyword evidence="10 13" id="KW-0342">GTP-binding</keyword>
<evidence type="ECO:0000256" key="1">
    <source>
        <dbReference type="ARBA" id="ARBA00004651"/>
    </source>
</evidence>
<dbReference type="PROSITE" id="PS51711">
    <property type="entry name" value="G_FEOB"/>
    <property type="match status" value="1"/>
</dbReference>
<comment type="subcellular location">
    <subcellularLocation>
        <location evidence="13">Cell inner membrane</location>
        <topology evidence="13">Multi-pass membrane protein</topology>
    </subcellularLocation>
    <subcellularLocation>
        <location evidence="1">Cell membrane</location>
        <topology evidence="1">Multi-pass membrane protein</topology>
    </subcellularLocation>
</comment>
<dbReference type="Pfam" id="PF02421">
    <property type="entry name" value="FeoB_N"/>
    <property type="match status" value="1"/>
</dbReference>
<dbReference type="CDD" id="cd01879">
    <property type="entry name" value="FeoB"/>
    <property type="match status" value="1"/>
</dbReference>
<keyword evidence="3" id="KW-1003">Cell membrane</keyword>
<feature type="transmembrane region" description="Helical" evidence="13">
    <location>
        <begin position="718"/>
        <end position="739"/>
    </location>
</feature>
<evidence type="ECO:0000259" key="14">
    <source>
        <dbReference type="PROSITE" id="PS51711"/>
    </source>
</evidence>
<keyword evidence="11 13" id="KW-0472">Membrane</keyword>